<dbReference type="Gene3D" id="3.10.180.10">
    <property type="entry name" value="2,3-Dihydroxybiphenyl 1,2-Dioxygenase, domain 1"/>
    <property type="match status" value="1"/>
</dbReference>
<proteinExistence type="predicted"/>
<feature type="domain" description="VOC" evidence="1">
    <location>
        <begin position="2"/>
        <end position="116"/>
    </location>
</feature>
<name>A0A0M9VHS5_9FLAO</name>
<evidence type="ECO:0000259" key="1">
    <source>
        <dbReference type="PROSITE" id="PS51819"/>
    </source>
</evidence>
<accession>A0A0M9VHS5</accession>
<dbReference type="PATRIC" id="fig|1202724.3.peg.1553"/>
<evidence type="ECO:0000313" key="2">
    <source>
        <dbReference type="EMBL" id="KOS05890.1"/>
    </source>
</evidence>
<dbReference type="InterPro" id="IPR037523">
    <property type="entry name" value="VOC_core"/>
</dbReference>
<gene>
    <name evidence="2" type="ORF">AM493_07455</name>
</gene>
<evidence type="ECO:0000313" key="3">
    <source>
        <dbReference type="Proteomes" id="UP000037755"/>
    </source>
</evidence>
<dbReference type="SUPFAM" id="SSF54593">
    <property type="entry name" value="Glyoxalase/Bleomycin resistance protein/Dihydroxybiphenyl dioxygenase"/>
    <property type="match status" value="1"/>
</dbReference>
<protein>
    <recommendedName>
        <fullName evidence="1">VOC domain-containing protein</fullName>
    </recommendedName>
</protein>
<organism evidence="2 3">
    <name type="scientific">Flavobacterium akiainvivens</name>
    <dbReference type="NCBI Taxonomy" id="1202724"/>
    <lineage>
        <taxon>Bacteria</taxon>
        <taxon>Pseudomonadati</taxon>
        <taxon>Bacteroidota</taxon>
        <taxon>Flavobacteriia</taxon>
        <taxon>Flavobacteriales</taxon>
        <taxon>Flavobacteriaceae</taxon>
        <taxon>Flavobacterium</taxon>
    </lineage>
</organism>
<dbReference type="EMBL" id="LIYD01000005">
    <property type="protein sequence ID" value="KOS05890.1"/>
    <property type="molecule type" value="Genomic_DNA"/>
</dbReference>
<dbReference type="InterPro" id="IPR029068">
    <property type="entry name" value="Glyas_Bleomycin-R_OHBP_Dase"/>
</dbReference>
<dbReference type="Proteomes" id="UP000037755">
    <property type="component" value="Unassembled WGS sequence"/>
</dbReference>
<dbReference type="PROSITE" id="PS51819">
    <property type="entry name" value="VOC"/>
    <property type="match status" value="1"/>
</dbReference>
<dbReference type="RefSeq" id="WP_054407215.1">
    <property type="nucleotide sequence ID" value="NZ_FOYA01000008.1"/>
</dbReference>
<dbReference type="OrthoDB" id="2703022at2"/>
<comment type="caution">
    <text evidence="2">The sequence shown here is derived from an EMBL/GenBank/DDBJ whole genome shotgun (WGS) entry which is preliminary data.</text>
</comment>
<keyword evidence="3" id="KW-1185">Reference proteome</keyword>
<reference evidence="2 3" key="1">
    <citation type="submission" date="2015-08" db="EMBL/GenBank/DDBJ databases">
        <title>Whole genome sequence of Flavobacterium akiainvivens IK-1T, from decaying Wikstroemia oahuensis, an endemic Hawaiian shrub.</title>
        <authorList>
            <person name="Wan X."/>
            <person name="Hou S."/>
            <person name="Saito J."/>
            <person name="Donachie S."/>
        </authorList>
    </citation>
    <scope>NUCLEOTIDE SEQUENCE [LARGE SCALE GENOMIC DNA]</scope>
    <source>
        <strain evidence="2 3">IK-1</strain>
    </source>
</reference>
<dbReference type="STRING" id="1202724.AM493_07455"/>
<dbReference type="AlphaFoldDB" id="A0A0M9VHS5"/>
<sequence>MTILELELLSDNLTQTETFYRRAFGLEPYFKDGNDLMFFKIGVTELIFKKSDNQKPVYHFAVDMPNNRFEDAYNYFKQKVDILTVEGSDIADFINWDARSFYFLDNNGNIVEVITRYTTRAVDSAAFSSQSYISVSEIGLVTPHVPQLSQTLATEFGITNYARQPAAKHFSVSGDDNGLFILAQSGRKWYPTQIKAQHFATRVLYMDNGNLGHLVL</sequence>